<feature type="compositionally biased region" description="Basic and acidic residues" evidence="1">
    <location>
        <begin position="400"/>
        <end position="414"/>
    </location>
</feature>
<reference evidence="3 4" key="1">
    <citation type="submission" date="2016-10" db="EMBL/GenBank/DDBJ databases">
        <title>The genome sequence of Colletotrichum fioriniae PJ7.</title>
        <authorList>
            <person name="Baroncelli R."/>
        </authorList>
    </citation>
    <scope>NUCLEOTIDE SEQUENCE [LARGE SCALE GENOMIC DNA]</scope>
    <source>
        <strain evidence="3">Col 31</strain>
    </source>
</reference>
<sequence length="496" mass="54935">MSTTTELKAQWVNPSDVSTVLFILGGDIVQKAFSQGSGKVYVPVCFSFGCAAYAFIGLVGIIGDGRLLSPPDYACKVLNLGSGYMRDSKNFVLSRLLRDMEAIQTRESNTNDEDYSLRISVFQATYNARGSTELPWTSVHLIGIVVTLLQLGLALVPFLVNGSWNVLFITCAGTLLVQWTGILPQWRAEKLPNRQKSAQFFALTSGNGSRDIMVIIGQGRCLDLESLATMPSPRSSRPWAKFTTPLKSRVEPRVEESLTVSSRNTLPRMARRCSFWPGQGLPGGFVLTQVSFIIISVLWLFLLINVSASRSLPETWCLLAIGGLGMFQNAWLASTEIPPESRNLPLKRIDQIKGRKVMDALMDFHHTYDCGRPLLAEFFPGQLRHEERLWWDGNVTEYEKQRKEREKKTGERGYETTSRTSSPRKSAKFVYHASEFEEPDDSGVARQGSMLGGSYKATSGTTETDGPLATGPMDHERQSCGGQTDSNISNTPCSNL</sequence>
<accession>A0AAI9USH4</accession>
<dbReference type="AlphaFoldDB" id="A0AAI9USH4"/>
<feature type="transmembrane region" description="Helical" evidence="2">
    <location>
        <begin position="166"/>
        <end position="186"/>
    </location>
</feature>
<feature type="compositionally biased region" description="Polar residues" evidence="1">
    <location>
        <begin position="480"/>
        <end position="496"/>
    </location>
</feature>
<evidence type="ECO:0000256" key="1">
    <source>
        <dbReference type="SAM" id="MobiDB-lite"/>
    </source>
</evidence>
<comment type="caution">
    <text evidence="3">The sequence shown here is derived from an EMBL/GenBank/DDBJ whole genome shotgun (WGS) entry which is preliminary data.</text>
</comment>
<dbReference type="Proteomes" id="UP001239795">
    <property type="component" value="Unassembled WGS sequence"/>
</dbReference>
<gene>
    <name evidence="3" type="ORF">CMEL01_14014</name>
</gene>
<feature type="region of interest" description="Disordered" evidence="1">
    <location>
        <begin position="400"/>
        <end position="496"/>
    </location>
</feature>
<evidence type="ECO:0000313" key="4">
    <source>
        <dbReference type="Proteomes" id="UP001239795"/>
    </source>
</evidence>
<evidence type="ECO:0000313" key="3">
    <source>
        <dbReference type="EMBL" id="KAK1462047.1"/>
    </source>
</evidence>
<dbReference type="EMBL" id="MLGG01000009">
    <property type="protein sequence ID" value="KAK1462047.1"/>
    <property type="molecule type" value="Genomic_DNA"/>
</dbReference>
<keyword evidence="2" id="KW-1133">Transmembrane helix</keyword>
<feature type="transmembrane region" description="Helical" evidence="2">
    <location>
        <begin position="284"/>
        <end position="304"/>
    </location>
</feature>
<keyword evidence="2" id="KW-0812">Transmembrane</keyword>
<evidence type="ECO:0000256" key="2">
    <source>
        <dbReference type="SAM" id="Phobius"/>
    </source>
</evidence>
<keyword evidence="4" id="KW-1185">Reference proteome</keyword>
<feature type="transmembrane region" description="Helical" evidence="2">
    <location>
        <begin position="139"/>
        <end position="159"/>
    </location>
</feature>
<feature type="transmembrane region" description="Helical" evidence="2">
    <location>
        <begin position="40"/>
        <end position="62"/>
    </location>
</feature>
<name>A0AAI9USH4_9PEZI</name>
<keyword evidence="2" id="KW-0472">Membrane</keyword>
<organism evidence="3 4">
    <name type="scientific">Colletotrichum melonis</name>
    <dbReference type="NCBI Taxonomy" id="1209925"/>
    <lineage>
        <taxon>Eukaryota</taxon>
        <taxon>Fungi</taxon>
        <taxon>Dikarya</taxon>
        <taxon>Ascomycota</taxon>
        <taxon>Pezizomycotina</taxon>
        <taxon>Sordariomycetes</taxon>
        <taxon>Hypocreomycetidae</taxon>
        <taxon>Glomerellales</taxon>
        <taxon>Glomerellaceae</taxon>
        <taxon>Colletotrichum</taxon>
        <taxon>Colletotrichum acutatum species complex</taxon>
    </lineage>
</organism>
<proteinExistence type="predicted"/>
<protein>
    <submittedName>
        <fullName evidence="3">Uncharacterized protein</fullName>
    </submittedName>
</protein>